<dbReference type="OrthoDB" id="60264at2157"/>
<evidence type="ECO:0008006" key="3">
    <source>
        <dbReference type="Google" id="ProtNLM"/>
    </source>
</evidence>
<evidence type="ECO:0000313" key="2">
    <source>
        <dbReference type="Proteomes" id="UP000006565"/>
    </source>
</evidence>
<dbReference type="Gene3D" id="2.40.10.230">
    <property type="entry name" value="Probable tRNA pseudouridine synthase domain"/>
    <property type="match status" value="1"/>
</dbReference>
<dbReference type="InterPro" id="IPR038664">
    <property type="entry name" value="Gar1/Naf1_Cbf5-bd_sf"/>
</dbReference>
<dbReference type="STRING" id="679926.Mpet_2177"/>
<dbReference type="InterPro" id="IPR009000">
    <property type="entry name" value="Transl_B-barrel_sf"/>
</dbReference>
<protein>
    <recommendedName>
        <fullName evidence="3">H/ACA RNA-protein complex component Gar1</fullName>
    </recommendedName>
</protein>
<sequence length="77" mass="8723">MSLLKLAGIVQFIINEHMIVAKCDAAQLPPLHANIIDRRNRKAGKLVEIFGNIKSPYAVIWCERSDNRTTGEKLYTK</sequence>
<organism evidence="1 2">
    <name type="scientific">Methanolacinia petrolearia (strain DSM 11571 / OCM 486 / SEBR 4847)</name>
    <name type="common">Methanoplanus petrolearius</name>
    <dbReference type="NCBI Taxonomy" id="679926"/>
    <lineage>
        <taxon>Archaea</taxon>
        <taxon>Methanobacteriati</taxon>
        <taxon>Methanobacteriota</taxon>
        <taxon>Stenosarchaea group</taxon>
        <taxon>Methanomicrobia</taxon>
        <taxon>Methanomicrobiales</taxon>
        <taxon>Methanomicrobiaceae</taxon>
        <taxon>Methanolacinia</taxon>
    </lineage>
</organism>
<accession>E1RKB2</accession>
<dbReference type="RefSeq" id="WP_013330102.1">
    <property type="nucleotide sequence ID" value="NC_014507.1"/>
</dbReference>
<name>E1RKB2_METP4</name>
<evidence type="ECO:0000313" key="1">
    <source>
        <dbReference type="EMBL" id="ADN36925.1"/>
    </source>
</evidence>
<dbReference type="GeneID" id="9744661"/>
<dbReference type="Proteomes" id="UP000006565">
    <property type="component" value="Chromosome"/>
</dbReference>
<proteinExistence type="predicted"/>
<dbReference type="eggNOG" id="arCOG02466">
    <property type="taxonomic scope" value="Archaea"/>
</dbReference>
<gene>
    <name evidence="1" type="ordered locus">Mpet_2177</name>
</gene>
<keyword evidence="2" id="KW-1185">Reference proteome</keyword>
<dbReference type="SUPFAM" id="SSF50447">
    <property type="entry name" value="Translation proteins"/>
    <property type="match status" value="1"/>
</dbReference>
<dbReference type="EMBL" id="CP002117">
    <property type="protein sequence ID" value="ADN36925.1"/>
    <property type="molecule type" value="Genomic_DNA"/>
</dbReference>
<reference evidence="1 2" key="1">
    <citation type="journal article" date="2010" name="Stand. Genomic Sci.">
        <title>Complete genome sequence of Methanoplanus petrolearius type strain (SEBR 4847).</title>
        <authorList>
            <person name="Brambilla E."/>
            <person name="Djao O.D."/>
            <person name="Daligault H."/>
            <person name="Lapidus A."/>
            <person name="Lucas S."/>
            <person name="Hammon N."/>
            <person name="Nolan M."/>
            <person name="Tice H."/>
            <person name="Cheng J.F."/>
            <person name="Han C."/>
            <person name="Tapia R."/>
            <person name="Goodwin L."/>
            <person name="Pitluck S."/>
            <person name="Liolios K."/>
            <person name="Ivanova N."/>
            <person name="Mavromatis K."/>
            <person name="Mikhailova N."/>
            <person name="Pati A."/>
            <person name="Chen A."/>
            <person name="Palaniappan K."/>
            <person name="Land M."/>
            <person name="Hauser L."/>
            <person name="Chang Y.J."/>
            <person name="Jeffries C.D."/>
            <person name="Rohde M."/>
            <person name="Spring S."/>
            <person name="Sikorski J."/>
            <person name="Goker M."/>
            <person name="Woyke T."/>
            <person name="Bristow J."/>
            <person name="Eisen J.A."/>
            <person name="Markowitz V."/>
            <person name="Hugenholtz P."/>
            <person name="Kyrpides N.C."/>
            <person name="Klenk H.P."/>
        </authorList>
    </citation>
    <scope>NUCLEOTIDE SEQUENCE [LARGE SCALE GENOMIC DNA]</scope>
    <source>
        <strain evidence="2">DSM 11571 / OCM 486 / SEBR 4847</strain>
    </source>
</reference>
<dbReference type="HOGENOM" id="CLU_165884_3_1_2"/>
<dbReference type="KEGG" id="mpi:Mpet_2177"/>
<dbReference type="AlphaFoldDB" id="E1RKB2"/>